<dbReference type="EMBL" id="AP026798">
    <property type="protein sequence ID" value="BDR53319.1"/>
    <property type="molecule type" value="Genomic_DNA"/>
</dbReference>
<name>A0ABN6SCP8_9BIFI</name>
<protein>
    <submittedName>
        <fullName evidence="1">Uncharacterized protein</fullName>
    </submittedName>
</protein>
<accession>A0ABN6SCP8</accession>
<gene>
    <name evidence="1" type="ORF">KIM372_12260</name>
</gene>
<organism evidence="1 2">
    <name type="scientific">Bombiscardovia nodaiensis</name>
    <dbReference type="NCBI Taxonomy" id="2932181"/>
    <lineage>
        <taxon>Bacteria</taxon>
        <taxon>Bacillati</taxon>
        <taxon>Actinomycetota</taxon>
        <taxon>Actinomycetes</taxon>
        <taxon>Bifidobacteriales</taxon>
        <taxon>Bifidobacteriaceae</taxon>
        <taxon>Bombiscardovia</taxon>
    </lineage>
</organism>
<dbReference type="Proteomes" id="UP001321766">
    <property type="component" value="Chromosome"/>
</dbReference>
<evidence type="ECO:0000313" key="2">
    <source>
        <dbReference type="Proteomes" id="UP001321766"/>
    </source>
</evidence>
<keyword evidence="2" id="KW-1185">Reference proteome</keyword>
<reference evidence="1 2" key="1">
    <citation type="journal article" date="2023" name="Microbiol. Spectr.">
        <title>Symbiosis of Carpenter Bees with Uncharacterized Lactic Acid Bacteria Showing NAD Auxotrophy.</title>
        <authorList>
            <person name="Kawasaki S."/>
            <person name="Ozawa K."/>
            <person name="Mori T."/>
            <person name="Yamamoto A."/>
            <person name="Ito M."/>
            <person name="Ohkuma M."/>
            <person name="Sakamoto M."/>
            <person name="Matsutani M."/>
        </authorList>
    </citation>
    <scope>NUCLEOTIDE SEQUENCE [LARGE SCALE GENOMIC DNA]</scope>
    <source>
        <strain evidence="1 2">Kim37-2</strain>
    </source>
</reference>
<proteinExistence type="predicted"/>
<evidence type="ECO:0000313" key="1">
    <source>
        <dbReference type="EMBL" id="BDR53319.1"/>
    </source>
</evidence>
<sequence>MPIRIMNTGKLAISLRARVQSAGRFWEPSDPLLEDSLTCCDTLAILSTSPEQALNRIAELQQPPSPSLATQEVWQCELLDDAGQA</sequence>